<reference evidence="2" key="1">
    <citation type="submission" date="2022-01" db="EMBL/GenBank/DDBJ databases">
        <authorList>
            <person name="Criscuolo A."/>
        </authorList>
    </citation>
    <scope>NUCLEOTIDE SEQUENCE</scope>
    <source>
        <strain evidence="2">CIP111891</strain>
    </source>
</reference>
<name>A0ABM9C358_9BACL</name>
<dbReference type="SUPFAM" id="SSF55729">
    <property type="entry name" value="Acyl-CoA N-acyltransferases (Nat)"/>
    <property type="match status" value="1"/>
</dbReference>
<dbReference type="InterPro" id="IPR016181">
    <property type="entry name" value="Acyl_CoA_acyltransferase"/>
</dbReference>
<dbReference type="InterPro" id="IPR000182">
    <property type="entry name" value="GNAT_dom"/>
</dbReference>
<proteinExistence type="predicted"/>
<dbReference type="RefSeq" id="WP_236287011.1">
    <property type="nucleotide sequence ID" value="NZ_CAKMMW010000005.1"/>
</dbReference>
<comment type="caution">
    <text evidence="2">The sequence shown here is derived from an EMBL/GenBank/DDBJ whole genome shotgun (WGS) entry which is preliminary data.</text>
</comment>
<accession>A0ABM9C358</accession>
<dbReference type="Pfam" id="PF13673">
    <property type="entry name" value="Acetyltransf_10"/>
    <property type="match status" value="1"/>
</dbReference>
<evidence type="ECO:0000313" key="3">
    <source>
        <dbReference type="Proteomes" id="UP000838821"/>
    </source>
</evidence>
<feature type="domain" description="N-acetyltransferase" evidence="1">
    <location>
        <begin position="93"/>
        <end position="140"/>
    </location>
</feature>
<sequence>MSWSMLKETGELLKQKNDEKILCNLVHLFSEITGSEIRINNGYGINLNNKWSQVNFMGKGIQLNIWFDKKYHYANEYYIEQRVIKICYFSVYPQGVGLGTKIIHTFLQEMNKTSFEKIILDSKESAVEFWRKMGFDFIQDSHFMSISLPYIKTNFKLTFNNKK</sequence>
<dbReference type="EMBL" id="CAKMMW010000005">
    <property type="protein sequence ID" value="CAH1202964.1"/>
    <property type="molecule type" value="Genomic_DNA"/>
</dbReference>
<dbReference type="Proteomes" id="UP000838821">
    <property type="component" value="Unassembled WGS sequence"/>
</dbReference>
<dbReference type="Gene3D" id="3.40.630.30">
    <property type="match status" value="1"/>
</dbReference>
<protein>
    <recommendedName>
        <fullName evidence="1">N-acetyltransferase domain-containing protein</fullName>
    </recommendedName>
</protein>
<gene>
    <name evidence="2" type="ORF">PAECIP111891_02174</name>
</gene>
<organism evidence="2 3">
    <name type="scientific">Paenibacillus allorhizoplanae</name>
    <dbReference type="NCBI Taxonomy" id="2905648"/>
    <lineage>
        <taxon>Bacteria</taxon>
        <taxon>Bacillati</taxon>
        <taxon>Bacillota</taxon>
        <taxon>Bacilli</taxon>
        <taxon>Bacillales</taxon>
        <taxon>Paenibacillaceae</taxon>
        <taxon>Paenibacillus</taxon>
    </lineage>
</organism>
<keyword evidence="3" id="KW-1185">Reference proteome</keyword>
<evidence type="ECO:0000259" key="1">
    <source>
        <dbReference type="Pfam" id="PF13673"/>
    </source>
</evidence>
<evidence type="ECO:0000313" key="2">
    <source>
        <dbReference type="EMBL" id="CAH1202964.1"/>
    </source>
</evidence>